<sequence>MASAVMGGIARGFGGLAESITQSLARFADHNARRVIRGSGAIKAGAKELSGQDHLSRAAGLCPERAPQTDDVPSGRCAVGPAAVGPIQPAAGPLGLPGYLSGSLSAREARIVYLNGEQRLRTVSDGLVDHVGPEDRARTVHELRNELRSFCRVAMADRSHAQRLEDECPNLAWEHVVEKYRLRGYADDRLYGEIARAALRARSATNSQYGVDPDAPPHLPTVGRETIAGEHAGLAPRPRAADS</sequence>
<evidence type="ECO:0000313" key="3">
    <source>
        <dbReference type="Proteomes" id="UP000246410"/>
    </source>
</evidence>
<dbReference type="EMBL" id="QGTL01000013">
    <property type="protein sequence ID" value="PWV70448.1"/>
    <property type="molecule type" value="Genomic_DNA"/>
</dbReference>
<feature type="region of interest" description="Disordered" evidence="1">
    <location>
        <begin position="207"/>
        <end position="243"/>
    </location>
</feature>
<comment type="caution">
    <text evidence="2">The sequence shown here is derived from an EMBL/GenBank/DDBJ whole genome shotgun (WGS) entry which is preliminary data.</text>
</comment>
<dbReference type="RefSeq" id="WP_146229449.1">
    <property type="nucleotide sequence ID" value="NZ_QGTL01000013.1"/>
</dbReference>
<name>A0A317NA09_9NOCA</name>
<evidence type="ECO:0000256" key="1">
    <source>
        <dbReference type="SAM" id="MobiDB-lite"/>
    </source>
</evidence>
<organism evidence="2 3">
    <name type="scientific">Nocardia neocaledoniensis</name>
    <dbReference type="NCBI Taxonomy" id="236511"/>
    <lineage>
        <taxon>Bacteria</taxon>
        <taxon>Bacillati</taxon>
        <taxon>Actinomycetota</taxon>
        <taxon>Actinomycetes</taxon>
        <taxon>Mycobacteriales</taxon>
        <taxon>Nocardiaceae</taxon>
        <taxon>Nocardia</taxon>
    </lineage>
</organism>
<reference evidence="2 3" key="1">
    <citation type="submission" date="2018-05" db="EMBL/GenBank/DDBJ databases">
        <title>Genomic Encyclopedia of Type Strains, Phase IV (KMG-IV): sequencing the most valuable type-strain genomes for metagenomic binning, comparative biology and taxonomic classification.</title>
        <authorList>
            <person name="Goeker M."/>
        </authorList>
    </citation>
    <scope>NUCLEOTIDE SEQUENCE [LARGE SCALE GENOMIC DNA]</scope>
    <source>
        <strain evidence="2 3">DSM 44717</strain>
    </source>
</reference>
<accession>A0A317NA09</accession>
<evidence type="ECO:0000313" key="2">
    <source>
        <dbReference type="EMBL" id="PWV70448.1"/>
    </source>
</evidence>
<keyword evidence="3" id="KW-1185">Reference proteome</keyword>
<gene>
    <name evidence="2" type="ORF">DFR69_113162</name>
</gene>
<protein>
    <submittedName>
        <fullName evidence="2">Uncharacterized protein</fullName>
    </submittedName>
</protein>
<dbReference type="Proteomes" id="UP000246410">
    <property type="component" value="Unassembled WGS sequence"/>
</dbReference>
<proteinExistence type="predicted"/>
<dbReference type="AlphaFoldDB" id="A0A317NA09"/>